<reference evidence="2" key="1">
    <citation type="submission" date="2007-04" db="EMBL/GenBank/DDBJ databases">
        <authorList>
            <consortium name="The Broad Institute Genome Sequencing Platform"/>
            <person name="Birren B."/>
            <person name="Lander E."/>
            <person name="Galagan J."/>
            <person name="Nusbaum C."/>
            <person name="Devon K."/>
            <person name="Ma L.-J."/>
            <person name="Jaffe D."/>
            <person name="Butler J."/>
            <person name="Alvarez P."/>
            <person name="Gnerre S."/>
            <person name="Grabherr M."/>
            <person name="Kleber M."/>
            <person name="Mauceli E."/>
            <person name="Brockman W."/>
            <person name="MacCallum I.A."/>
            <person name="Young S."/>
            <person name="LaButti K."/>
            <person name="DeCaprio D."/>
            <person name="Crawford M."/>
            <person name="Koehrsen M."/>
            <person name="Engels R."/>
            <person name="Montgomery P."/>
            <person name="Pearson M."/>
            <person name="Howarth C."/>
            <person name="Larson L."/>
            <person name="White J."/>
            <person name="O'Leary S."/>
            <person name="Kodira C."/>
            <person name="Zeng Q."/>
            <person name="Yandava C."/>
            <person name="Alvarado L."/>
            <person name="Kistler C."/>
            <person name="Shim W.-B."/>
            <person name="Kang S."/>
            <person name="Woloshuk C."/>
        </authorList>
    </citation>
    <scope>NUCLEOTIDE SEQUENCE</scope>
    <source>
        <strain evidence="2">4287</strain>
    </source>
</reference>
<dbReference type="RefSeq" id="XP_018256458.1">
    <property type="nucleotide sequence ID" value="XM_018402625.1"/>
</dbReference>
<protein>
    <recommendedName>
        <fullName evidence="4">HTH CENPB-type domain-containing protein</fullName>
    </recommendedName>
</protein>
<dbReference type="RefSeq" id="XP_018255947.1">
    <property type="nucleotide sequence ID" value="XM_018402483.1"/>
</dbReference>
<gene>
    <name evidence="1" type="ORF">FOXG_22098</name>
    <name evidence="2" type="ORF">FOXG_22226</name>
</gene>
<dbReference type="GeneID" id="28962804"/>
<dbReference type="GeneID" id="28962932"/>
<dbReference type="EMBL" id="DS231723">
    <property type="protein sequence ID" value="KNB17902.1"/>
    <property type="molecule type" value="Genomic_DNA"/>
</dbReference>
<dbReference type="EMBL" id="DS231725">
    <property type="protein sequence ID" value="KNB18413.1"/>
    <property type="molecule type" value="Genomic_DNA"/>
</dbReference>
<dbReference type="KEGG" id="fox:FOXG_22098"/>
<accession>A0A0J9W6A1</accession>
<evidence type="ECO:0008006" key="4">
    <source>
        <dbReference type="Google" id="ProtNLM"/>
    </source>
</evidence>
<organism evidence="2 3">
    <name type="scientific">Fusarium oxysporum f. sp. lycopersici (strain 4287 / CBS 123668 / FGSC 9935 / NRRL 34936)</name>
    <name type="common">Fusarium vascular wilt of tomato</name>
    <dbReference type="NCBI Taxonomy" id="426428"/>
    <lineage>
        <taxon>Eukaryota</taxon>
        <taxon>Fungi</taxon>
        <taxon>Dikarya</taxon>
        <taxon>Ascomycota</taxon>
        <taxon>Pezizomycotina</taxon>
        <taxon>Sordariomycetes</taxon>
        <taxon>Hypocreomycetidae</taxon>
        <taxon>Hypocreales</taxon>
        <taxon>Nectriaceae</taxon>
        <taxon>Fusarium</taxon>
        <taxon>Fusarium oxysporum species complex</taxon>
    </lineage>
</organism>
<dbReference type="VEuPathDB" id="FungiDB:FOXG_22226"/>
<dbReference type="AlphaFoldDB" id="A0A0J9W6A1"/>
<dbReference type="Proteomes" id="UP000009097">
    <property type="component" value="Unassembled WGS sequence"/>
</dbReference>
<dbReference type="VEuPathDB" id="FungiDB:FOXG_22098"/>
<evidence type="ECO:0000313" key="1">
    <source>
        <dbReference type="EMBL" id="KNB17902.1"/>
    </source>
</evidence>
<proteinExistence type="predicted"/>
<dbReference type="KEGG" id="fox:FOXG_22226"/>
<evidence type="ECO:0000313" key="2">
    <source>
        <dbReference type="EMBL" id="KNB18413.1"/>
    </source>
</evidence>
<reference evidence="2" key="2">
    <citation type="journal article" date="2010" name="Nature">
        <title>Comparative genomics reveals mobile pathogenicity chromosomes in Fusarium.</title>
        <authorList>
            <person name="Ma L.J."/>
            <person name="van der Does H.C."/>
            <person name="Borkovich K.A."/>
            <person name="Coleman J.J."/>
            <person name="Daboussi M.J."/>
            <person name="Di Pietro A."/>
            <person name="Dufresne M."/>
            <person name="Freitag M."/>
            <person name="Grabherr M."/>
            <person name="Henrissat B."/>
            <person name="Houterman P.M."/>
            <person name="Kang S."/>
            <person name="Shim W.B."/>
            <person name="Woloshuk C."/>
            <person name="Xie X."/>
            <person name="Xu J.R."/>
            <person name="Antoniw J."/>
            <person name="Baker S.E."/>
            <person name="Bluhm B.H."/>
            <person name="Breakspear A."/>
            <person name="Brown D.W."/>
            <person name="Butchko R.A."/>
            <person name="Chapman S."/>
            <person name="Coulson R."/>
            <person name="Coutinho P.M."/>
            <person name="Danchin E.G."/>
            <person name="Diener A."/>
            <person name="Gale L.R."/>
            <person name="Gardiner D.M."/>
            <person name="Goff S."/>
            <person name="Hammond-Kosack K.E."/>
            <person name="Hilburn K."/>
            <person name="Hua-Van A."/>
            <person name="Jonkers W."/>
            <person name="Kazan K."/>
            <person name="Kodira C.D."/>
            <person name="Koehrsen M."/>
            <person name="Kumar L."/>
            <person name="Lee Y.H."/>
            <person name="Li L."/>
            <person name="Manners J.M."/>
            <person name="Miranda-Saavedra D."/>
            <person name="Mukherjee M."/>
            <person name="Park G."/>
            <person name="Park J."/>
            <person name="Park S.Y."/>
            <person name="Proctor R.H."/>
            <person name="Regev A."/>
            <person name="Ruiz-Roldan M.C."/>
            <person name="Sain D."/>
            <person name="Sakthikumar S."/>
            <person name="Sykes S."/>
            <person name="Schwartz D.C."/>
            <person name="Turgeon B.G."/>
            <person name="Wapinski I."/>
            <person name="Yoder O."/>
            <person name="Young S."/>
            <person name="Zeng Q."/>
            <person name="Zhou S."/>
            <person name="Galagan J."/>
            <person name="Cuomo C.A."/>
            <person name="Kistler H.C."/>
            <person name="Rep M."/>
        </authorList>
    </citation>
    <scope>NUCLEOTIDE SEQUENCE [LARGE SCALE GENOMIC DNA]</scope>
    <source>
        <strain evidence="2">4287</strain>
    </source>
</reference>
<sequence>MHKLWYRRFRDDHPELDIEFLKAKEQSRVAHEEAGVEDIKQ</sequence>
<dbReference type="OrthoDB" id="4733042at2759"/>
<name>A0A0J9W6A1_FUSO4</name>
<evidence type="ECO:0000313" key="3">
    <source>
        <dbReference type="Proteomes" id="UP000009097"/>
    </source>
</evidence>